<dbReference type="PROSITE" id="PS51000">
    <property type="entry name" value="HTH_DEOR_2"/>
    <property type="match status" value="1"/>
</dbReference>
<organism evidence="5 6">
    <name type="scientific">Jatrophihabitans endophyticus</name>
    <dbReference type="NCBI Taxonomy" id="1206085"/>
    <lineage>
        <taxon>Bacteria</taxon>
        <taxon>Bacillati</taxon>
        <taxon>Actinomycetota</taxon>
        <taxon>Actinomycetes</taxon>
        <taxon>Jatrophihabitantales</taxon>
        <taxon>Jatrophihabitantaceae</taxon>
        <taxon>Jatrophihabitans</taxon>
    </lineage>
</organism>
<dbReference type="PROSITE" id="PS00894">
    <property type="entry name" value="HTH_DEOR_1"/>
    <property type="match status" value="1"/>
</dbReference>
<evidence type="ECO:0000256" key="1">
    <source>
        <dbReference type="ARBA" id="ARBA00023015"/>
    </source>
</evidence>
<evidence type="ECO:0000313" key="5">
    <source>
        <dbReference type="EMBL" id="SHH57603.1"/>
    </source>
</evidence>
<dbReference type="SMART" id="SM01134">
    <property type="entry name" value="DeoRC"/>
    <property type="match status" value="1"/>
</dbReference>
<dbReference type="PANTHER" id="PTHR30363:SF44">
    <property type="entry name" value="AGA OPERON TRANSCRIPTIONAL REPRESSOR-RELATED"/>
    <property type="match status" value="1"/>
</dbReference>
<keyword evidence="1" id="KW-0805">Transcription regulation</keyword>
<dbReference type="STRING" id="1206085.SAMN05443575_4124"/>
<dbReference type="SUPFAM" id="SSF46785">
    <property type="entry name" value="Winged helix' DNA-binding domain"/>
    <property type="match status" value="1"/>
</dbReference>
<dbReference type="PANTHER" id="PTHR30363">
    <property type="entry name" value="HTH-TYPE TRANSCRIPTIONAL REGULATOR SRLR-RELATED"/>
    <property type="match status" value="1"/>
</dbReference>
<reference evidence="5 6" key="1">
    <citation type="submission" date="2016-11" db="EMBL/GenBank/DDBJ databases">
        <authorList>
            <person name="Jaros S."/>
            <person name="Januszkiewicz K."/>
            <person name="Wedrychowicz H."/>
        </authorList>
    </citation>
    <scope>NUCLEOTIDE SEQUENCE [LARGE SCALE GENOMIC DNA]</scope>
    <source>
        <strain evidence="5 6">DSM 45627</strain>
    </source>
</reference>
<dbReference type="RefSeq" id="WP_073392313.1">
    <property type="nucleotide sequence ID" value="NZ_FQVU01000007.1"/>
</dbReference>
<dbReference type="GO" id="GO:0003677">
    <property type="term" value="F:DNA binding"/>
    <property type="evidence" value="ECO:0007669"/>
    <property type="project" value="UniProtKB-KW"/>
</dbReference>
<dbReference type="PRINTS" id="PR00037">
    <property type="entry name" value="HTHLACR"/>
</dbReference>
<dbReference type="Gene3D" id="1.10.10.10">
    <property type="entry name" value="Winged helix-like DNA-binding domain superfamily/Winged helix DNA-binding domain"/>
    <property type="match status" value="1"/>
</dbReference>
<gene>
    <name evidence="5" type="ORF">SAMN05443575_4124</name>
</gene>
<accession>A0A1M5U4J5</accession>
<dbReference type="InterPro" id="IPR014036">
    <property type="entry name" value="DeoR-like_C"/>
</dbReference>
<protein>
    <submittedName>
        <fullName evidence="5">Transcriptional regulator, DeoR family</fullName>
    </submittedName>
</protein>
<evidence type="ECO:0000259" key="4">
    <source>
        <dbReference type="PROSITE" id="PS51000"/>
    </source>
</evidence>
<dbReference type="SMART" id="SM00420">
    <property type="entry name" value="HTH_DEOR"/>
    <property type="match status" value="1"/>
</dbReference>
<evidence type="ECO:0000256" key="2">
    <source>
        <dbReference type="ARBA" id="ARBA00023125"/>
    </source>
</evidence>
<evidence type="ECO:0000313" key="6">
    <source>
        <dbReference type="Proteomes" id="UP000186132"/>
    </source>
</evidence>
<keyword evidence="2" id="KW-0238">DNA-binding</keyword>
<keyword evidence="3" id="KW-0804">Transcription</keyword>
<dbReference type="InterPro" id="IPR018356">
    <property type="entry name" value="Tscrpt_reg_HTH_DeoR_CS"/>
</dbReference>
<dbReference type="AlphaFoldDB" id="A0A1M5U4J5"/>
<sequence>MLVPDRRRRVLEHVHREGTAQVEHLARLLGVSAWTVRRDLAELEARGLLRRARGGAYVESATDPAGAPAGEGEDRAAAEGVSADVKARIGARAAQQLPDGATIMVLAGSTTGALLPHLVRRRLTVVTNGLEIAHGLRHAADVSVLLLGGYLHRDQMTLLGPLTEANMADLHVDVIVAGAYGVHPAVGVTGAKIIQAGYQHGMLRHTDALMVLADASKLGRRGPTVLASLDDVDTLVTDSAAAPEIVEQVSAAGVDVLVAE</sequence>
<dbReference type="InterPro" id="IPR036388">
    <property type="entry name" value="WH-like_DNA-bd_sf"/>
</dbReference>
<dbReference type="InterPro" id="IPR037171">
    <property type="entry name" value="NagB/RpiA_transferase-like"/>
</dbReference>
<dbReference type="GO" id="GO:0003700">
    <property type="term" value="F:DNA-binding transcription factor activity"/>
    <property type="evidence" value="ECO:0007669"/>
    <property type="project" value="InterPro"/>
</dbReference>
<dbReference type="Pfam" id="PF08220">
    <property type="entry name" value="HTH_DeoR"/>
    <property type="match status" value="1"/>
</dbReference>
<feature type="domain" description="HTH deoR-type" evidence="4">
    <location>
        <begin position="3"/>
        <end position="58"/>
    </location>
</feature>
<dbReference type="InterPro" id="IPR050313">
    <property type="entry name" value="Carb_Metab_HTH_regulators"/>
</dbReference>
<dbReference type="OrthoDB" id="7688673at2"/>
<dbReference type="EMBL" id="FQVU01000007">
    <property type="protein sequence ID" value="SHH57603.1"/>
    <property type="molecule type" value="Genomic_DNA"/>
</dbReference>
<dbReference type="SUPFAM" id="SSF100950">
    <property type="entry name" value="NagB/RpiA/CoA transferase-like"/>
    <property type="match status" value="1"/>
</dbReference>
<dbReference type="Pfam" id="PF00455">
    <property type="entry name" value="DeoRC"/>
    <property type="match status" value="1"/>
</dbReference>
<evidence type="ECO:0000256" key="3">
    <source>
        <dbReference type="ARBA" id="ARBA00023163"/>
    </source>
</evidence>
<dbReference type="Proteomes" id="UP000186132">
    <property type="component" value="Unassembled WGS sequence"/>
</dbReference>
<dbReference type="InterPro" id="IPR036390">
    <property type="entry name" value="WH_DNA-bd_sf"/>
</dbReference>
<name>A0A1M5U4J5_9ACTN</name>
<keyword evidence="6" id="KW-1185">Reference proteome</keyword>
<proteinExistence type="predicted"/>
<dbReference type="InterPro" id="IPR001034">
    <property type="entry name" value="DeoR_HTH"/>
</dbReference>